<dbReference type="PANTHER" id="PTHR35505:SF1">
    <property type="entry name" value="SNF2 DOMAIN PROTEIN"/>
    <property type="match status" value="1"/>
</dbReference>
<keyword evidence="1" id="KW-1185">Reference proteome</keyword>
<name>A0A6P6TRU0_COFAR</name>
<dbReference type="GeneID" id="113703231"/>
<organism evidence="1 2">
    <name type="scientific">Coffea arabica</name>
    <name type="common">Arabian coffee</name>
    <dbReference type="NCBI Taxonomy" id="13443"/>
    <lineage>
        <taxon>Eukaryota</taxon>
        <taxon>Viridiplantae</taxon>
        <taxon>Streptophyta</taxon>
        <taxon>Embryophyta</taxon>
        <taxon>Tracheophyta</taxon>
        <taxon>Spermatophyta</taxon>
        <taxon>Magnoliopsida</taxon>
        <taxon>eudicotyledons</taxon>
        <taxon>Gunneridae</taxon>
        <taxon>Pentapetalae</taxon>
        <taxon>asterids</taxon>
        <taxon>lamiids</taxon>
        <taxon>Gentianales</taxon>
        <taxon>Rubiaceae</taxon>
        <taxon>Ixoroideae</taxon>
        <taxon>Gardenieae complex</taxon>
        <taxon>Bertiereae - Coffeeae clade</taxon>
        <taxon>Coffeeae</taxon>
        <taxon>Coffea</taxon>
    </lineage>
</organism>
<dbReference type="Proteomes" id="UP001652660">
    <property type="component" value="Chromosome 8e"/>
</dbReference>
<reference evidence="1" key="1">
    <citation type="journal article" date="2025" name="Foods">
        <title>Unveiling the Microbial Signatures of Arabica Coffee Cherries: Insights into Ripeness Specific Diversity, Functional Traits, and Implications for Quality and Safety.</title>
        <authorList>
            <consortium name="RefSeq"/>
            <person name="Tenea G.N."/>
            <person name="Cifuentes V."/>
            <person name="Reyes P."/>
            <person name="Cevallos-Vallejos M."/>
        </authorList>
    </citation>
    <scope>NUCLEOTIDE SEQUENCE [LARGE SCALE GENOMIC DNA]</scope>
</reference>
<sequence>MLTMDSQLENHEPMLRESIKHFLASYRNGNSDFSPFEAIFFRLIQKMLDPPLEITWFYSAVTFHSSKESTTPDSTSNRMMLLVKDLFQLLVSSSSLSNGWKRTALLAPVVFRLYDIVRDSLTNGFPLREAIEDLLEKIVSYISVCCCHDVEKGNYSDLPMVCFEDLVRVWTVDRVDEGCDYRDNLRVFFPVLSDEVRGGVDRRSGIECLAGIVLCEVFWLRLCLKFNQGIRRDELEMDMRNWVVQTINGFENIYFLDTLLRMLLEPSLPIANLLSSDDTMSLMKVLYDAVLIVDYSCLNSRGWMQLCDNLFGNLALKWLLVADDAVQFARDICDHSRALSYVNSFNESHLSNQLIKWISNQACMEDGLTHDIGTPRDLIRWLLVLEDQGLGVFYHNLSRFLTKTKLETIITWKSILSCSGNLGEREYKVNMDEEMADPSCRADPASIVTHEASIEGTRKRKDGMREEVETRVKHVKYYLHETSIYKDKFGSGVDMCNPVCDEDMEVMVTG</sequence>
<dbReference type="AlphaFoldDB" id="A0A6P6TRU0"/>
<proteinExistence type="predicted"/>
<gene>
    <name evidence="2" type="primary">LOC113703231</name>
</gene>
<protein>
    <submittedName>
        <fullName evidence="2">Uncharacterized protein isoform X1</fullName>
    </submittedName>
</protein>
<dbReference type="PANTHER" id="PTHR35505">
    <property type="entry name" value="OS01G0600300 PROTEIN"/>
    <property type="match status" value="1"/>
</dbReference>
<reference evidence="2" key="2">
    <citation type="submission" date="2025-08" db="UniProtKB">
        <authorList>
            <consortium name="RefSeq"/>
        </authorList>
    </citation>
    <scope>IDENTIFICATION</scope>
    <source>
        <tissue evidence="2">Leaves</tissue>
    </source>
</reference>
<evidence type="ECO:0000313" key="2">
    <source>
        <dbReference type="RefSeq" id="XP_027080331.1"/>
    </source>
</evidence>
<accession>A0A6P6TRU0</accession>
<dbReference type="OrthoDB" id="1660458at2759"/>
<dbReference type="RefSeq" id="XP_027080331.1">
    <property type="nucleotide sequence ID" value="XM_027224530.2"/>
</dbReference>
<evidence type="ECO:0000313" key="1">
    <source>
        <dbReference type="Proteomes" id="UP001652660"/>
    </source>
</evidence>